<dbReference type="Gene3D" id="3.40.50.300">
    <property type="entry name" value="P-loop containing nucleotide triphosphate hydrolases"/>
    <property type="match status" value="1"/>
</dbReference>
<sequence length="656" mass="74028">MADWKSKLDFYSSYLANWLSGGDLVDRGKLSTLGIKALYDKIVTRKVIKKVICVYKIPVRYNDSLTESLEYLVHSINNQCKVFTNIYAVPTKLNVLDDKFRANMARAEETMTAYQSVLNEGTATEQSLGRKIYMGGTRYLKVTKKMVKEAEDNLDSYTYINSVYEKGGQFSNSFVFIELMAPDTSIMKLIIKEVRDYLDRREFIYRELSANSSNFLSNYAPASYIKEFSNKEFMDVLLSDENIISLCPYKTQGFIGDGSGTLMGMDIRSTTPLILNFFGTGDRQVNVIYGPSGYGKSVLCFPVALALIDQNCHCSAIDVKGDEWPKLRKFVKTNVIDISETSNSYVNVYRLDDVEIEDSDTAKEFYDMAVTAGENIIRATVLGASNIDKENIIMDIARTVSMKMLSNAGVQPRYPRTFEGTKNIKYDQMIPILDSIAQTEAYAHHKTLIEDMKNSLTNKFVLSNTFKGKEISIRDIIDTPLNVYTLNKNSDQSLSSDESIRTFMISYLDMKKISVRKKQKLGTACFYEEMQRQEELAPLIRFISTVVTGARSSNVIVFLLTNDLNIFKEKQMKSIAGNISTAFIGAIEDESSYDVLSNIGSSKIAGKVKKISDNPTKYKHCFAVKYNTGSEVGTTVMKAMISPKYLDHFKTRDIIS</sequence>
<protein>
    <submittedName>
        <fullName evidence="1">AAA-like domain protein</fullName>
    </submittedName>
</protein>
<dbReference type="AlphaFoldDB" id="A0A6N3F024"/>
<dbReference type="InterPro" id="IPR027417">
    <property type="entry name" value="P-loop_NTPase"/>
</dbReference>
<organism evidence="1">
    <name type="scientific">Clostridium paraputrificum</name>
    <dbReference type="NCBI Taxonomy" id="29363"/>
    <lineage>
        <taxon>Bacteria</taxon>
        <taxon>Bacillati</taxon>
        <taxon>Bacillota</taxon>
        <taxon>Clostridia</taxon>
        <taxon>Eubacteriales</taxon>
        <taxon>Clostridiaceae</taxon>
        <taxon>Clostridium</taxon>
    </lineage>
</organism>
<reference evidence="1" key="1">
    <citation type="submission" date="2019-11" db="EMBL/GenBank/DDBJ databases">
        <authorList>
            <person name="Feng L."/>
        </authorList>
    </citation>
    <scope>NUCLEOTIDE SEQUENCE</scope>
    <source>
        <strain evidence="1">CParaputrificumLFYP93</strain>
    </source>
</reference>
<dbReference type="EMBL" id="CACRTV010000057">
    <property type="protein sequence ID" value="VYU45326.1"/>
    <property type="molecule type" value="Genomic_DNA"/>
</dbReference>
<dbReference type="SUPFAM" id="SSF52540">
    <property type="entry name" value="P-loop containing nucleoside triphosphate hydrolases"/>
    <property type="match status" value="1"/>
</dbReference>
<gene>
    <name evidence="1" type="ORF">CPLFYP93_02326</name>
</gene>
<proteinExistence type="predicted"/>
<accession>A0A6N3F024</accession>
<evidence type="ECO:0000313" key="1">
    <source>
        <dbReference type="EMBL" id="VYU45326.1"/>
    </source>
</evidence>
<name>A0A6N3F024_9CLOT</name>
<dbReference type="RefSeq" id="WP_156561696.1">
    <property type="nucleotide sequence ID" value="NZ_CACRTV010000057.1"/>
</dbReference>